<dbReference type="Gene3D" id="3.90.76.10">
    <property type="entry name" value="Dipeptide-binding Protein, Domain 1"/>
    <property type="match status" value="1"/>
</dbReference>
<dbReference type="InterPro" id="IPR039424">
    <property type="entry name" value="SBP_5"/>
</dbReference>
<accession>A0ABP7DI18</accession>
<evidence type="ECO:0000256" key="4">
    <source>
        <dbReference type="ARBA" id="ARBA00022729"/>
    </source>
</evidence>
<name>A0ABP7DI18_9SPHN</name>
<keyword evidence="7" id="KW-1185">Reference proteome</keyword>
<comment type="similarity">
    <text evidence="2">Belongs to the bacterial solute-binding protein 5 family.</text>
</comment>
<comment type="caution">
    <text evidence="6">The sequence shown here is derived from an EMBL/GenBank/DDBJ whole genome shotgun (WGS) entry which is preliminary data.</text>
</comment>
<evidence type="ECO:0000313" key="6">
    <source>
        <dbReference type="EMBL" id="GAA3704460.1"/>
    </source>
</evidence>
<dbReference type="Proteomes" id="UP001500523">
    <property type="component" value="Unassembled WGS sequence"/>
</dbReference>
<sequence>MVLMLGAILLTACDRRANSGPVVVSAIGDPPVYPPPGTVPGLPARVLLDATAQGLVRFDAGGQIEPGLAERWTVMDDGASYIFRLREAYWASGRRVTAQEIVRLLRRRLAASDNPLAPFLTAIDEIVVMTPQVIEIRLNRPRPDLLKLFAQPEMTLIARSPPSGSGPLRIVRAAANGRIAAWLRPAFDPGQADPDDQRELRPEQDVSLIGERAARAVVRFARRNSDLVSGGTLADWPLLATIDLPRTSVRRDPAAGLFGLAIARRDGFLADPANRTALSAAIDRGTIVAAIAPGWEATDRLLPEALDSAAPPQVPDWTLLTIGQRQAAARARVAAFSPVPVRLAIALPPGPGMTLLYGQLAAAWRRIGILLDRAGPDDPADLRLIDAIAPYDSARWYLATACMACGERATAALEAARLAPTTTDRGVRLAAADAAMNADAGFIPIARPLRWSLVTNRLSAWQANPRAWHPLNRLRPDPT</sequence>
<feature type="domain" description="Solute-binding protein family 5" evidence="5">
    <location>
        <begin position="63"/>
        <end position="312"/>
    </location>
</feature>
<dbReference type="InterPro" id="IPR000914">
    <property type="entry name" value="SBP_5_dom"/>
</dbReference>
<organism evidence="6 7">
    <name type="scientific">Sphingomonas cynarae</name>
    <dbReference type="NCBI Taxonomy" id="930197"/>
    <lineage>
        <taxon>Bacteria</taxon>
        <taxon>Pseudomonadati</taxon>
        <taxon>Pseudomonadota</taxon>
        <taxon>Alphaproteobacteria</taxon>
        <taxon>Sphingomonadales</taxon>
        <taxon>Sphingomonadaceae</taxon>
        <taxon>Sphingomonas</taxon>
    </lineage>
</organism>
<evidence type="ECO:0000259" key="5">
    <source>
        <dbReference type="Pfam" id="PF00496"/>
    </source>
</evidence>
<gene>
    <name evidence="6" type="ORF">GCM10022268_12610</name>
</gene>
<dbReference type="EMBL" id="BAABBF010000002">
    <property type="protein sequence ID" value="GAA3704460.1"/>
    <property type="molecule type" value="Genomic_DNA"/>
</dbReference>
<evidence type="ECO:0000313" key="7">
    <source>
        <dbReference type="Proteomes" id="UP001500523"/>
    </source>
</evidence>
<dbReference type="SUPFAM" id="SSF53850">
    <property type="entry name" value="Periplasmic binding protein-like II"/>
    <property type="match status" value="1"/>
</dbReference>
<reference evidence="7" key="1">
    <citation type="journal article" date="2019" name="Int. J. Syst. Evol. Microbiol.">
        <title>The Global Catalogue of Microorganisms (GCM) 10K type strain sequencing project: providing services to taxonomists for standard genome sequencing and annotation.</title>
        <authorList>
            <consortium name="The Broad Institute Genomics Platform"/>
            <consortium name="The Broad Institute Genome Sequencing Center for Infectious Disease"/>
            <person name="Wu L."/>
            <person name="Ma J."/>
        </authorList>
    </citation>
    <scope>NUCLEOTIDE SEQUENCE [LARGE SCALE GENOMIC DNA]</scope>
    <source>
        <strain evidence="7">JCM 17498</strain>
    </source>
</reference>
<proteinExistence type="inferred from homology"/>
<dbReference type="Gene3D" id="3.10.105.10">
    <property type="entry name" value="Dipeptide-binding Protein, Domain 3"/>
    <property type="match status" value="1"/>
</dbReference>
<dbReference type="Pfam" id="PF00496">
    <property type="entry name" value="SBP_bac_5"/>
    <property type="match status" value="1"/>
</dbReference>
<comment type="subcellular location">
    <subcellularLocation>
        <location evidence="1">Periplasm</location>
    </subcellularLocation>
</comment>
<evidence type="ECO:0000256" key="3">
    <source>
        <dbReference type="ARBA" id="ARBA00022448"/>
    </source>
</evidence>
<keyword evidence="4" id="KW-0732">Signal</keyword>
<dbReference type="PANTHER" id="PTHR30290:SF10">
    <property type="entry name" value="PERIPLASMIC OLIGOPEPTIDE-BINDING PROTEIN-RELATED"/>
    <property type="match status" value="1"/>
</dbReference>
<evidence type="ECO:0000256" key="1">
    <source>
        <dbReference type="ARBA" id="ARBA00004418"/>
    </source>
</evidence>
<evidence type="ECO:0000256" key="2">
    <source>
        <dbReference type="ARBA" id="ARBA00005695"/>
    </source>
</evidence>
<keyword evidence="3" id="KW-0813">Transport</keyword>
<dbReference type="PANTHER" id="PTHR30290">
    <property type="entry name" value="PERIPLASMIC BINDING COMPONENT OF ABC TRANSPORTER"/>
    <property type="match status" value="1"/>
</dbReference>
<protein>
    <recommendedName>
        <fullName evidence="5">Solute-binding protein family 5 domain-containing protein</fullName>
    </recommendedName>
</protein>